<organism evidence="2">
    <name type="scientific">Tanacetum cinerariifolium</name>
    <name type="common">Dalmatian daisy</name>
    <name type="synonym">Chrysanthemum cinerariifolium</name>
    <dbReference type="NCBI Taxonomy" id="118510"/>
    <lineage>
        <taxon>Eukaryota</taxon>
        <taxon>Viridiplantae</taxon>
        <taxon>Streptophyta</taxon>
        <taxon>Embryophyta</taxon>
        <taxon>Tracheophyta</taxon>
        <taxon>Spermatophyta</taxon>
        <taxon>Magnoliopsida</taxon>
        <taxon>eudicotyledons</taxon>
        <taxon>Gunneridae</taxon>
        <taxon>Pentapetalae</taxon>
        <taxon>asterids</taxon>
        <taxon>campanulids</taxon>
        <taxon>Asterales</taxon>
        <taxon>Asteraceae</taxon>
        <taxon>Asteroideae</taxon>
        <taxon>Anthemideae</taxon>
        <taxon>Anthemidinae</taxon>
        <taxon>Tanacetum</taxon>
    </lineage>
</organism>
<feature type="non-terminal residue" evidence="2">
    <location>
        <position position="269"/>
    </location>
</feature>
<reference evidence="2" key="1">
    <citation type="journal article" date="2019" name="Sci. Rep.">
        <title>Draft genome of Tanacetum cinerariifolium, the natural source of mosquito coil.</title>
        <authorList>
            <person name="Yamashiro T."/>
            <person name="Shiraishi A."/>
            <person name="Satake H."/>
            <person name="Nakayama K."/>
        </authorList>
    </citation>
    <scope>NUCLEOTIDE SEQUENCE</scope>
</reference>
<dbReference type="AlphaFoldDB" id="A0A699KD92"/>
<protein>
    <submittedName>
        <fullName evidence="2">Retrotransposon protein, putative, Ty1-copia subclass</fullName>
    </submittedName>
</protein>
<dbReference type="EMBL" id="BKCJ010495518">
    <property type="protein sequence ID" value="GFA82708.1"/>
    <property type="molecule type" value="Genomic_DNA"/>
</dbReference>
<sequence length="269" mass="30014">MCIFLFGLLVLQILRTLIEMLPLMERSRSLMKRSMSLKSMFLQAVVLSPVESFTRYRNLSVEFKDFFNNNINEDNAVGTLVPAIGQISLSSTNTFSAVAPSNPVASPTYGKSSCIDTSQLPDDPDMLELEDMTYSDDEDDVGAEVDFNNLETSITVSPSQTTRVHKDHHVTQIIGDLSSATQRRSMKRVAKDQGGASSIQDAEGLGLIDFPYGKRAIATKWVFKNKKDERGIVEEVYICQPPGFEDPDYPDKVYKVVKVTYGLHQAPRD</sequence>
<comment type="caution">
    <text evidence="2">The sequence shown here is derived from an EMBL/GenBank/DDBJ whole genome shotgun (WGS) entry which is preliminary data.</text>
</comment>
<gene>
    <name evidence="2" type="ORF">Tci_654680</name>
</gene>
<evidence type="ECO:0000256" key="1">
    <source>
        <dbReference type="SAM" id="SignalP"/>
    </source>
</evidence>
<feature type="signal peptide" evidence="1">
    <location>
        <begin position="1"/>
        <end position="20"/>
    </location>
</feature>
<keyword evidence="1" id="KW-0732">Signal</keyword>
<name>A0A699KD92_TANCI</name>
<feature type="chain" id="PRO_5025637715" evidence="1">
    <location>
        <begin position="21"/>
        <end position="269"/>
    </location>
</feature>
<evidence type="ECO:0000313" key="2">
    <source>
        <dbReference type="EMBL" id="GFA82708.1"/>
    </source>
</evidence>
<accession>A0A699KD92</accession>
<proteinExistence type="predicted"/>